<name>A0ABN8NAA1_9CNID</name>
<evidence type="ECO:0000256" key="4">
    <source>
        <dbReference type="ARBA" id="ARBA00022679"/>
    </source>
</evidence>
<reference evidence="18 19" key="1">
    <citation type="submission" date="2022-05" db="EMBL/GenBank/DDBJ databases">
        <authorList>
            <consortium name="Genoscope - CEA"/>
            <person name="William W."/>
        </authorList>
    </citation>
    <scope>NUCLEOTIDE SEQUENCE [LARGE SCALE GENOMIC DNA]</scope>
</reference>
<keyword evidence="3" id="KW-1003">Cell membrane</keyword>
<dbReference type="PANTHER" id="PTHR31535:SF3">
    <property type="entry name" value="REGULATORY PROTEIN ZESTE"/>
    <property type="match status" value="1"/>
</dbReference>
<keyword evidence="10" id="KW-1133">Transmembrane helix</keyword>
<evidence type="ECO:0000256" key="11">
    <source>
        <dbReference type="ARBA" id="ARBA00023136"/>
    </source>
</evidence>
<feature type="domain" description="ALK/LTK-like glycine-rich" evidence="17">
    <location>
        <begin position="42"/>
        <end position="245"/>
    </location>
</feature>
<keyword evidence="9" id="KW-0067">ATP-binding</keyword>
<evidence type="ECO:0000256" key="3">
    <source>
        <dbReference type="ARBA" id="ARBA00022475"/>
    </source>
</evidence>
<evidence type="ECO:0000256" key="16">
    <source>
        <dbReference type="SAM" id="MobiDB-lite"/>
    </source>
</evidence>
<keyword evidence="6" id="KW-0732">Signal</keyword>
<evidence type="ECO:0000259" key="17">
    <source>
        <dbReference type="Pfam" id="PF12810"/>
    </source>
</evidence>
<evidence type="ECO:0000256" key="1">
    <source>
        <dbReference type="ARBA" id="ARBA00004251"/>
    </source>
</evidence>
<feature type="domain" description="ALK/LTK-like glycine-rich" evidence="17">
    <location>
        <begin position="299"/>
        <end position="526"/>
    </location>
</feature>
<comment type="subcellular location">
    <subcellularLocation>
        <location evidence="1">Cell membrane</location>
        <topology evidence="1">Single-pass type I membrane protein</topology>
    </subcellularLocation>
</comment>
<keyword evidence="15" id="KW-0325">Glycoprotein</keyword>
<proteinExistence type="predicted"/>
<evidence type="ECO:0000256" key="2">
    <source>
        <dbReference type="ARBA" id="ARBA00011902"/>
    </source>
</evidence>
<accession>A0ABN8NAA1</accession>
<comment type="caution">
    <text evidence="18">The sequence shown here is derived from an EMBL/GenBank/DDBJ whole genome shotgun (WGS) entry which is preliminary data.</text>
</comment>
<dbReference type="Proteomes" id="UP001159405">
    <property type="component" value="Unassembled WGS sequence"/>
</dbReference>
<evidence type="ECO:0000313" key="18">
    <source>
        <dbReference type="EMBL" id="CAH3046638.1"/>
    </source>
</evidence>
<dbReference type="Pfam" id="PF12810">
    <property type="entry name" value="ALK_LTK_GRD"/>
    <property type="match status" value="2"/>
</dbReference>
<feature type="non-terminal residue" evidence="18">
    <location>
        <position position="1"/>
    </location>
</feature>
<keyword evidence="13" id="KW-1015">Disulfide bond</keyword>
<dbReference type="InterPro" id="IPR055163">
    <property type="entry name" value="ALK/LTK-like_GRD"/>
</dbReference>
<feature type="compositionally biased region" description="Low complexity" evidence="16">
    <location>
        <begin position="131"/>
        <end position="142"/>
    </location>
</feature>
<dbReference type="PANTHER" id="PTHR31535">
    <property type="match status" value="1"/>
</dbReference>
<evidence type="ECO:0000256" key="5">
    <source>
        <dbReference type="ARBA" id="ARBA00022692"/>
    </source>
</evidence>
<sequence length="535" mass="51458">YNFTTLGATGKNGPVSAEGYKGTPLQEVQVTNGVQEWQVPITGKYDVEACGASGGDGILAKKGGKGAKVSGVITLLKDEKLAILVGQKGSTPDGSHLGSGGGGTFVYRSPNKFNIIIVAGGGGGGGKKDGLPGNDSPDGSGSDDTRGTNGGGGKVCRALDAPYIPDSGAGAGYLNNGGCIESGKLCGALHCSKGGISLGQGGEGATNCDGGFGGGGACGLFPGGGGGYSGGGVAPDKVAGGGGMGLAFCLLFPGPSYVFTTLDAKEETGPRNTSGYVGTSLEGNVILYRGIQIWSVPATGSYVIEALGASGGDSPRQIQSDRQRRGGLGAKIRGTVQLQERTILKILVGQEGGNSSSAGDSPGGGGGGSFVTMLDSTPLIIAGGGGGGGTARDQFTDGDPGQATGDGTQCGGREGAGGQICNADTGRIDLSLKSGGGAGLNGEGARGGTGILIAAQSFINGGTGGIGPSAKGGFGGGGYATVLGGGGGGYSGGGVVGTLTKGTSGGGGSYNNGKEQLNISGINKGDGKVIIKFMN</sequence>
<evidence type="ECO:0000256" key="12">
    <source>
        <dbReference type="ARBA" id="ARBA00023137"/>
    </source>
</evidence>
<keyword evidence="4" id="KW-0808">Transferase</keyword>
<evidence type="ECO:0000256" key="6">
    <source>
        <dbReference type="ARBA" id="ARBA00022729"/>
    </source>
</evidence>
<evidence type="ECO:0000256" key="9">
    <source>
        <dbReference type="ARBA" id="ARBA00022840"/>
    </source>
</evidence>
<gene>
    <name evidence="18" type="ORF">PLOB_00008212</name>
</gene>
<organism evidence="18 19">
    <name type="scientific">Porites lobata</name>
    <dbReference type="NCBI Taxonomy" id="104759"/>
    <lineage>
        <taxon>Eukaryota</taxon>
        <taxon>Metazoa</taxon>
        <taxon>Cnidaria</taxon>
        <taxon>Anthozoa</taxon>
        <taxon>Hexacorallia</taxon>
        <taxon>Scleractinia</taxon>
        <taxon>Fungiina</taxon>
        <taxon>Poritidae</taxon>
        <taxon>Porites</taxon>
    </lineage>
</organism>
<evidence type="ECO:0000256" key="10">
    <source>
        <dbReference type="ARBA" id="ARBA00022989"/>
    </source>
</evidence>
<dbReference type="EC" id="2.7.10.1" evidence="2"/>
<feature type="region of interest" description="Disordered" evidence="16">
    <location>
        <begin position="382"/>
        <end position="414"/>
    </location>
</feature>
<dbReference type="EMBL" id="CALNXK010000014">
    <property type="protein sequence ID" value="CAH3046638.1"/>
    <property type="molecule type" value="Genomic_DNA"/>
</dbReference>
<keyword evidence="5" id="KW-0812">Transmembrane</keyword>
<keyword evidence="11" id="KW-0472">Membrane</keyword>
<evidence type="ECO:0000256" key="13">
    <source>
        <dbReference type="ARBA" id="ARBA00023157"/>
    </source>
</evidence>
<evidence type="ECO:0000256" key="8">
    <source>
        <dbReference type="ARBA" id="ARBA00022777"/>
    </source>
</evidence>
<evidence type="ECO:0000256" key="15">
    <source>
        <dbReference type="ARBA" id="ARBA00023180"/>
    </source>
</evidence>
<feature type="region of interest" description="Disordered" evidence="16">
    <location>
        <begin position="125"/>
        <end position="151"/>
    </location>
</feature>
<keyword evidence="12" id="KW-0829">Tyrosine-protein kinase</keyword>
<keyword evidence="19" id="KW-1185">Reference proteome</keyword>
<evidence type="ECO:0000256" key="7">
    <source>
        <dbReference type="ARBA" id="ARBA00022741"/>
    </source>
</evidence>
<protein>
    <recommendedName>
        <fullName evidence="2">receptor protein-tyrosine kinase</fullName>
        <ecNumber evidence="2">2.7.10.1</ecNumber>
    </recommendedName>
</protein>
<keyword evidence="7" id="KW-0547">Nucleotide-binding</keyword>
<evidence type="ECO:0000256" key="14">
    <source>
        <dbReference type="ARBA" id="ARBA00023170"/>
    </source>
</evidence>
<keyword evidence="14" id="KW-0675">Receptor</keyword>
<keyword evidence="8" id="KW-0418">Kinase</keyword>
<feature type="region of interest" description="Disordered" evidence="16">
    <location>
        <begin position="310"/>
        <end position="332"/>
    </location>
</feature>
<evidence type="ECO:0000313" key="19">
    <source>
        <dbReference type="Proteomes" id="UP001159405"/>
    </source>
</evidence>